<dbReference type="Proteomes" id="UP000305095">
    <property type="component" value="Unassembled WGS sequence"/>
</dbReference>
<evidence type="ECO:0000313" key="2">
    <source>
        <dbReference type="Proteomes" id="UP000305095"/>
    </source>
</evidence>
<dbReference type="EMBL" id="SZZP01000019">
    <property type="protein sequence ID" value="TKV78130.1"/>
    <property type="molecule type" value="Genomic_DNA"/>
</dbReference>
<dbReference type="RefSeq" id="WP_137482033.1">
    <property type="nucleotide sequence ID" value="NZ_SZZP01000019.1"/>
</dbReference>
<gene>
    <name evidence="1" type="ORF">FDV58_28490</name>
</gene>
<reference evidence="1 2" key="1">
    <citation type="submission" date="2019-05" db="EMBL/GenBank/DDBJ databases">
        <title>Draft Genome of Bradyrhizobium elkanii strain SEMIA 938, Used in Commercial Inoculants for Lupinus spp. in Brazil.</title>
        <authorList>
            <person name="Hungria M."/>
            <person name="Delamuta J.R.M."/>
            <person name="Ribeiro R.A."/>
            <person name="Nogueira M.A."/>
        </authorList>
    </citation>
    <scope>NUCLEOTIDE SEQUENCE [LARGE SCALE GENOMIC DNA]</scope>
    <source>
        <strain evidence="1 2">Semia 938</strain>
    </source>
</reference>
<name>A0A4U6RUG2_BRAEL</name>
<accession>A0A4U6RUG2</accession>
<dbReference type="AlphaFoldDB" id="A0A4U6RUG2"/>
<sequence length="264" mass="29421">MTSVVLSTYARKMDKPRFDLLLWLLDRFAKVMRHLWYKRRRLHLNEDSNLAPFDARQLRFWLATLSPGDLSVNESAAAHPGSLMITSIGSPNDALWSQMERAGWAQQIAGDDPTIAGVAGTYAFTELGAQAVTKAIAELASWNAEILALFKDFESPEHVRQLCRVFSRLTLRTAAQLAITKKETPATDEGRARQHDCILALDEISKGVRMAGQYIMEALAVGHDSEVGRDRLERSTAGLRYAEKCLTEWAAEIRTKQSDSSAPS</sequence>
<comment type="caution">
    <text evidence="1">The sequence shown here is derived from an EMBL/GenBank/DDBJ whole genome shotgun (WGS) entry which is preliminary data.</text>
</comment>
<protein>
    <submittedName>
        <fullName evidence="1">Uncharacterized protein</fullName>
    </submittedName>
</protein>
<proteinExistence type="predicted"/>
<organism evidence="1 2">
    <name type="scientific">Bradyrhizobium elkanii</name>
    <dbReference type="NCBI Taxonomy" id="29448"/>
    <lineage>
        <taxon>Bacteria</taxon>
        <taxon>Pseudomonadati</taxon>
        <taxon>Pseudomonadota</taxon>
        <taxon>Alphaproteobacteria</taxon>
        <taxon>Hyphomicrobiales</taxon>
        <taxon>Nitrobacteraceae</taxon>
        <taxon>Bradyrhizobium</taxon>
    </lineage>
</organism>
<evidence type="ECO:0000313" key="1">
    <source>
        <dbReference type="EMBL" id="TKV78130.1"/>
    </source>
</evidence>